<dbReference type="OrthoDB" id="8955697at2759"/>
<sequence length="168" mass="18647">MDSMKSLGTPLRQFTSCVYRTIPGGKKVPSVRRNSFARRKSVGARRMSLPYMGMGIGRRKSLPCASSTSQKVPDSWLRVYQDDIKKERKRQQAVMAKKNAQRTIRKTHFRTQHCLPKKPTNPARRPAPKGHPKSFFGAFQGLSLNGVMGSGQRAAASLPGGADQCKVM</sequence>
<gene>
    <name evidence="2" type="ORF">NHX12_024114</name>
</gene>
<accession>A0A9Q0ISP8</accession>
<evidence type="ECO:0000313" key="3">
    <source>
        <dbReference type="Proteomes" id="UP001148018"/>
    </source>
</evidence>
<evidence type="ECO:0000313" key="2">
    <source>
        <dbReference type="EMBL" id="KAJ3609594.1"/>
    </source>
</evidence>
<proteinExistence type="predicted"/>
<keyword evidence="3" id="KW-1185">Reference proteome</keyword>
<feature type="region of interest" description="Disordered" evidence="1">
    <location>
        <begin position="114"/>
        <end position="134"/>
    </location>
</feature>
<comment type="caution">
    <text evidence="2">The sequence shown here is derived from an EMBL/GenBank/DDBJ whole genome shotgun (WGS) entry which is preliminary data.</text>
</comment>
<organism evidence="2 3">
    <name type="scientific">Muraenolepis orangiensis</name>
    <name type="common">Patagonian moray cod</name>
    <dbReference type="NCBI Taxonomy" id="630683"/>
    <lineage>
        <taxon>Eukaryota</taxon>
        <taxon>Metazoa</taxon>
        <taxon>Chordata</taxon>
        <taxon>Craniata</taxon>
        <taxon>Vertebrata</taxon>
        <taxon>Euteleostomi</taxon>
        <taxon>Actinopterygii</taxon>
        <taxon>Neopterygii</taxon>
        <taxon>Teleostei</taxon>
        <taxon>Neoteleostei</taxon>
        <taxon>Acanthomorphata</taxon>
        <taxon>Zeiogadaria</taxon>
        <taxon>Gadariae</taxon>
        <taxon>Gadiformes</taxon>
        <taxon>Muraenolepidoidei</taxon>
        <taxon>Muraenolepididae</taxon>
        <taxon>Muraenolepis</taxon>
    </lineage>
</organism>
<dbReference type="Proteomes" id="UP001148018">
    <property type="component" value="Unassembled WGS sequence"/>
</dbReference>
<dbReference type="AlphaFoldDB" id="A0A9Q0ISP8"/>
<protein>
    <submittedName>
        <fullName evidence="2">Uncharacterized protein</fullName>
    </submittedName>
</protein>
<reference evidence="2" key="1">
    <citation type="submission" date="2022-07" db="EMBL/GenBank/DDBJ databases">
        <title>Chromosome-level genome of Muraenolepis orangiensis.</title>
        <authorList>
            <person name="Kim J."/>
        </authorList>
    </citation>
    <scope>NUCLEOTIDE SEQUENCE</scope>
    <source>
        <strain evidence="2">KU_S4_2022</strain>
        <tissue evidence="2">Muscle</tissue>
    </source>
</reference>
<dbReference type="EMBL" id="JANIIK010000039">
    <property type="protein sequence ID" value="KAJ3609594.1"/>
    <property type="molecule type" value="Genomic_DNA"/>
</dbReference>
<evidence type="ECO:0000256" key="1">
    <source>
        <dbReference type="SAM" id="MobiDB-lite"/>
    </source>
</evidence>
<name>A0A9Q0ISP8_9TELE</name>